<evidence type="ECO:0000256" key="1">
    <source>
        <dbReference type="SAM" id="Coils"/>
    </source>
</evidence>
<dbReference type="EMBL" id="CP008822">
    <property type="protein sequence ID" value="AIM27734.1"/>
    <property type="molecule type" value="Genomic_DNA"/>
</dbReference>
<evidence type="ECO:0000313" key="3">
    <source>
        <dbReference type="Proteomes" id="UP000029084"/>
    </source>
</evidence>
<protein>
    <submittedName>
        <fullName evidence="2">Uncharacterized protein</fullName>
    </submittedName>
</protein>
<accession>A0A088E5J7</accession>
<keyword evidence="1" id="KW-0175">Coiled coil</keyword>
<sequence>MSRALGPIIGLEVSLNTKQEQCLQQGLRGYFSLYEKQSARRYEVYLAIASSHRVSEEVDNDPDKIFRQGLLLRTEDTGEWYYVGGVSPHWTNGTIIAYQGGSKATSYGKIGLAILERFAEVGIGIFPMQRPEVPPVWYNPAQFEDCNGIPGRIWNVLSSYQVVFMGLLSNAPELRARSSTFLTYRDKKGNYYLSRSGEDEMRLSSDGYPFVYEGIGATPAKPIQIGGLTILGNIYFPFFTLNGISQELASICAEIMPENLCNFGKSFTRIGDADLGAPILTSIACGNTCSGFGVAGLVSGYETLSLQGLEVVAVRAVRPPPLTSTGVRTWAKELSLEPELQALLDGAERFKKALSEIGFAPFIALASATLIDWMDQSYEQALTEAKERASELETLYNKLVQQLSGNPPPVTDRLLYREWYQNRLKVENCASAAILEYPYYSYEDLVGIVTDCASR</sequence>
<dbReference type="Proteomes" id="UP000029084">
    <property type="component" value="Chromosome"/>
</dbReference>
<dbReference type="AlphaFoldDB" id="A0A088E5J7"/>
<gene>
    <name evidence="2" type="ORF">HA72_1595</name>
</gene>
<evidence type="ECO:0000313" key="2">
    <source>
        <dbReference type="EMBL" id="AIM27734.1"/>
    </source>
</evidence>
<proteinExistence type="predicted"/>
<dbReference type="OMA" id="CSYYVSK"/>
<name>A0A088E5J7_9CREN</name>
<reference evidence="2 3" key="1">
    <citation type="journal article" date="2014" name="J. Bacteriol.">
        <title>Role of an Archaeal PitA Transporter in the Copper and Arsenic Resistance of Metallosphaera sedula, an Extreme Thermoacidophile.</title>
        <authorList>
            <person name="McCarthy S."/>
            <person name="Ai C."/>
            <person name="Wheaton G."/>
            <person name="Tevatia R."/>
            <person name="Eckrich V."/>
            <person name="Kelly R."/>
            <person name="Blum P."/>
        </authorList>
    </citation>
    <scope>NUCLEOTIDE SEQUENCE [LARGE SCALE GENOMIC DNA]</scope>
    <source>
        <strain evidence="2 3">CuR1</strain>
    </source>
</reference>
<feature type="coiled-coil region" evidence="1">
    <location>
        <begin position="375"/>
        <end position="402"/>
    </location>
</feature>
<organism evidence="2 3">
    <name type="scientific">Metallosphaera sedula</name>
    <dbReference type="NCBI Taxonomy" id="43687"/>
    <lineage>
        <taxon>Archaea</taxon>
        <taxon>Thermoproteota</taxon>
        <taxon>Thermoprotei</taxon>
        <taxon>Sulfolobales</taxon>
        <taxon>Sulfolobaceae</taxon>
        <taxon>Metallosphaera</taxon>
    </lineage>
</organism>